<evidence type="ECO:0000313" key="1">
    <source>
        <dbReference type="EMBL" id="MBA5730235.1"/>
    </source>
</evidence>
<name>A0A839A9P2_9LACT</name>
<organism evidence="1 2">
    <name type="scientific">Ruoffia halotolerans</name>
    <dbReference type="NCBI Taxonomy" id="2748684"/>
    <lineage>
        <taxon>Bacteria</taxon>
        <taxon>Bacillati</taxon>
        <taxon>Bacillota</taxon>
        <taxon>Bacilli</taxon>
        <taxon>Lactobacillales</taxon>
        <taxon>Aerococcaceae</taxon>
        <taxon>Ruoffia</taxon>
    </lineage>
</organism>
<gene>
    <name evidence="1" type="ORF">HW423_10665</name>
</gene>
<proteinExistence type="predicted"/>
<protein>
    <submittedName>
        <fullName evidence="1">Uncharacterized protein</fullName>
    </submittedName>
</protein>
<evidence type="ECO:0000313" key="2">
    <source>
        <dbReference type="Proteomes" id="UP000571018"/>
    </source>
</evidence>
<keyword evidence="2" id="KW-1185">Reference proteome</keyword>
<comment type="caution">
    <text evidence="1">The sequence shown here is derived from an EMBL/GenBank/DDBJ whole genome shotgun (WGS) entry which is preliminary data.</text>
</comment>
<accession>A0A839A9P2</accession>
<sequence length="67" mass="7721">MITYAKTDASILPEAFEDNLEGLFQNKCEDSGKTMKILKSINTELQKVVEWIIQRRKNTGSIKFISR</sequence>
<dbReference type="EMBL" id="JACAOA010000057">
    <property type="protein sequence ID" value="MBA5730235.1"/>
    <property type="molecule type" value="Genomic_DNA"/>
</dbReference>
<dbReference type="AlphaFoldDB" id="A0A839A9P2"/>
<reference evidence="1 2" key="1">
    <citation type="submission" date="2020-06" db="EMBL/GenBank/DDBJ databases">
        <title>Reclassification of Facklamia ignava, Facklamia soureckii and Facklami tabacinasalis as Falseniella iganva gen. nov., comb. nov., Hutsoniella ignava gen. nov., comb. nov., and Ruoffia tabacinasalis gen. nov., comb. nov and description of Ruoffia haltotolerans sp. nov., isolated from hypersaline Inland Sea of Qatar.</title>
        <authorList>
            <person name="Fotedar R."/>
            <person name="Sankaranarayanan K."/>
            <person name="Lawson P."/>
            <person name="Caldwell M."/>
            <person name="Zeyara A."/>
            <person name="Al Malki A."/>
            <person name="Ali M."/>
        </authorList>
    </citation>
    <scope>NUCLEOTIDE SEQUENCE [LARGE SCALE GENOMIC DNA]</scope>
    <source>
        <strain evidence="1 2">INB8</strain>
    </source>
</reference>
<dbReference type="Proteomes" id="UP000571018">
    <property type="component" value="Unassembled WGS sequence"/>
</dbReference>
<dbReference type="RefSeq" id="WP_218931887.1">
    <property type="nucleotide sequence ID" value="NZ_JACAOA010000057.1"/>
</dbReference>